<keyword evidence="1" id="KW-0808">Transferase</keyword>
<dbReference type="GO" id="GO:0016747">
    <property type="term" value="F:acyltransferase activity, transferring groups other than amino-acyl groups"/>
    <property type="evidence" value="ECO:0007669"/>
    <property type="project" value="InterPro"/>
</dbReference>
<dbReference type="InterPro" id="IPR050680">
    <property type="entry name" value="YpeA/RimI_acetyltransf"/>
</dbReference>
<accession>A0A917ERF3</accession>
<dbReference type="PROSITE" id="PS51186">
    <property type="entry name" value="GNAT"/>
    <property type="match status" value="1"/>
</dbReference>
<evidence type="ECO:0000313" key="4">
    <source>
        <dbReference type="EMBL" id="GGE70390.1"/>
    </source>
</evidence>
<dbReference type="AlphaFoldDB" id="A0A917ERF3"/>
<dbReference type="CDD" id="cd04301">
    <property type="entry name" value="NAT_SF"/>
    <property type="match status" value="1"/>
</dbReference>
<dbReference type="SUPFAM" id="SSF55729">
    <property type="entry name" value="Acyl-CoA N-acyltransferases (Nat)"/>
    <property type="match status" value="1"/>
</dbReference>
<keyword evidence="2" id="KW-0012">Acyltransferase</keyword>
<dbReference type="EMBL" id="BMFK01000001">
    <property type="protein sequence ID" value="GGE70390.1"/>
    <property type="molecule type" value="Genomic_DNA"/>
</dbReference>
<dbReference type="Gene3D" id="3.40.630.30">
    <property type="match status" value="1"/>
</dbReference>
<dbReference type="PANTHER" id="PTHR43420:SF47">
    <property type="entry name" value="N-ACETYLTRANSFERASE DOMAIN-CONTAINING PROTEIN"/>
    <property type="match status" value="1"/>
</dbReference>
<evidence type="ECO:0000256" key="2">
    <source>
        <dbReference type="ARBA" id="ARBA00023315"/>
    </source>
</evidence>
<organism evidence="4 5">
    <name type="scientific">Priestia taiwanensis</name>
    <dbReference type="NCBI Taxonomy" id="1347902"/>
    <lineage>
        <taxon>Bacteria</taxon>
        <taxon>Bacillati</taxon>
        <taxon>Bacillota</taxon>
        <taxon>Bacilli</taxon>
        <taxon>Bacillales</taxon>
        <taxon>Bacillaceae</taxon>
        <taxon>Priestia</taxon>
    </lineage>
</organism>
<dbReference type="RefSeq" id="WP_188388250.1">
    <property type="nucleotide sequence ID" value="NZ_BMFK01000001.1"/>
</dbReference>
<sequence>MIEIRCLQKADVEAFWKLRLEGLHNSPLNFGSSYEEVAARPFERVQETFLQQEDSFIIGAFEGDQLVGMMGFSRETGKKSLHKGTIWGVYVTEAKRGKGLAGLLLQMTLKHARQIDGLERILLTVSAHNEHAIRLYEKHGFVAYGKEPEALKVDGQYVDEIYMSFAWKKE</sequence>
<name>A0A917ERF3_9BACI</name>
<dbReference type="PANTHER" id="PTHR43420">
    <property type="entry name" value="ACETYLTRANSFERASE"/>
    <property type="match status" value="1"/>
</dbReference>
<dbReference type="Pfam" id="PF00583">
    <property type="entry name" value="Acetyltransf_1"/>
    <property type="match status" value="1"/>
</dbReference>
<reference evidence="4" key="2">
    <citation type="submission" date="2020-09" db="EMBL/GenBank/DDBJ databases">
        <authorList>
            <person name="Sun Q."/>
            <person name="Zhou Y."/>
        </authorList>
    </citation>
    <scope>NUCLEOTIDE SEQUENCE</scope>
    <source>
        <strain evidence="4">CGMCC 1.12698</strain>
    </source>
</reference>
<dbReference type="InterPro" id="IPR016181">
    <property type="entry name" value="Acyl_CoA_acyltransferase"/>
</dbReference>
<evidence type="ECO:0000256" key="1">
    <source>
        <dbReference type="ARBA" id="ARBA00022679"/>
    </source>
</evidence>
<dbReference type="InterPro" id="IPR000182">
    <property type="entry name" value="GNAT_dom"/>
</dbReference>
<protein>
    <submittedName>
        <fullName evidence="4">N-acetyltransferase</fullName>
    </submittedName>
</protein>
<keyword evidence="5" id="KW-1185">Reference proteome</keyword>
<gene>
    <name evidence="4" type="ORF">GCM10007140_20360</name>
</gene>
<dbReference type="Proteomes" id="UP000605259">
    <property type="component" value="Unassembled WGS sequence"/>
</dbReference>
<proteinExistence type="predicted"/>
<evidence type="ECO:0000313" key="5">
    <source>
        <dbReference type="Proteomes" id="UP000605259"/>
    </source>
</evidence>
<comment type="caution">
    <text evidence="4">The sequence shown here is derived from an EMBL/GenBank/DDBJ whole genome shotgun (WGS) entry which is preliminary data.</text>
</comment>
<feature type="domain" description="N-acetyltransferase" evidence="3">
    <location>
        <begin position="2"/>
        <end position="168"/>
    </location>
</feature>
<evidence type="ECO:0000259" key="3">
    <source>
        <dbReference type="PROSITE" id="PS51186"/>
    </source>
</evidence>
<reference evidence="4" key="1">
    <citation type="journal article" date="2014" name="Int. J. Syst. Evol. Microbiol.">
        <title>Complete genome sequence of Corynebacterium casei LMG S-19264T (=DSM 44701T), isolated from a smear-ripened cheese.</title>
        <authorList>
            <consortium name="US DOE Joint Genome Institute (JGI-PGF)"/>
            <person name="Walter F."/>
            <person name="Albersmeier A."/>
            <person name="Kalinowski J."/>
            <person name="Ruckert C."/>
        </authorList>
    </citation>
    <scope>NUCLEOTIDE SEQUENCE</scope>
    <source>
        <strain evidence="4">CGMCC 1.12698</strain>
    </source>
</reference>